<evidence type="ECO:0000313" key="8">
    <source>
        <dbReference type="EMBL" id="AQQ15655.1"/>
    </source>
</evidence>
<feature type="coiled-coil region" evidence="5">
    <location>
        <begin position="37"/>
        <end position="78"/>
    </location>
</feature>
<dbReference type="Gene3D" id="6.10.250.3150">
    <property type="match status" value="1"/>
</dbReference>
<protein>
    <submittedName>
        <fullName evidence="8">Putative endopeptidase</fullName>
        <ecNumber evidence="8">3.4.-.-</ecNumber>
    </submittedName>
</protein>
<dbReference type="Pfam" id="PF00877">
    <property type="entry name" value="NLPC_P60"/>
    <property type="match status" value="1"/>
</dbReference>
<organism evidence="8 9">
    <name type="scientific">Corynebacterium glaucum</name>
    <dbReference type="NCBI Taxonomy" id="187491"/>
    <lineage>
        <taxon>Bacteria</taxon>
        <taxon>Bacillati</taxon>
        <taxon>Actinomycetota</taxon>
        <taxon>Actinomycetes</taxon>
        <taxon>Mycobacteriales</taxon>
        <taxon>Corynebacteriaceae</taxon>
        <taxon>Corynebacterium</taxon>
    </lineage>
</organism>
<evidence type="ECO:0000256" key="2">
    <source>
        <dbReference type="ARBA" id="ARBA00022670"/>
    </source>
</evidence>
<feature type="region of interest" description="Disordered" evidence="6">
    <location>
        <begin position="166"/>
        <end position="195"/>
    </location>
</feature>
<evidence type="ECO:0000256" key="5">
    <source>
        <dbReference type="SAM" id="Coils"/>
    </source>
</evidence>
<dbReference type="EC" id="3.4.-.-" evidence="8"/>
<comment type="similarity">
    <text evidence="1">Belongs to the peptidase C40 family.</text>
</comment>
<reference evidence="8 9" key="1">
    <citation type="submission" date="2016-12" db="EMBL/GenBank/DDBJ databases">
        <authorList>
            <person name="Song W.-J."/>
            <person name="Kurnit D.M."/>
        </authorList>
    </citation>
    <scope>NUCLEOTIDE SEQUENCE [LARGE SCALE GENOMIC DNA]</scope>
    <source>
        <strain evidence="8 9">DSM 30827</strain>
    </source>
</reference>
<dbReference type="Gene3D" id="3.90.1720.10">
    <property type="entry name" value="endopeptidase domain like (from Nostoc punctiforme)"/>
    <property type="match status" value="1"/>
</dbReference>
<gene>
    <name evidence="8" type="ORF">CGLAU_08500</name>
</gene>
<keyword evidence="2" id="KW-0645">Protease</keyword>
<evidence type="ECO:0000256" key="1">
    <source>
        <dbReference type="ARBA" id="ARBA00007074"/>
    </source>
</evidence>
<evidence type="ECO:0000313" key="9">
    <source>
        <dbReference type="Proteomes" id="UP000217209"/>
    </source>
</evidence>
<keyword evidence="9" id="KW-1185">Reference proteome</keyword>
<sequence length="342" mass="36186" precursor="true">MGKHSKRQVGVGRAVAATTFGAVLSSVVAPVAGADDVDELIDKLENVSHEVSAKAEEIKGLEDEIAAAEGRVTQLSREAEVARGAADRANGERVGFQQNLNGIAQSRYRNTNNERLLTTLESGSPQAAIDRAAFLSTLSRNAERTLQGLDKASRSATERNDAAVAAVTEAQKTRDDLKAKRGKLERERKDLESQVSDLEAQVDALSPEGMQRWINKDNPIDPYGINIPGAGSGVVSSAMAQVGKPYGWGATGPNAFDCSGLMVFAYAQNGKSIPRTSQAQLAGGTPVPLSQLQPGDIIGYYPGTTHVGMYIGDGMVVHASDYGIPVQVVAYDSMPISGAVRY</sequence>
<feature type="domain" description="NlpC/P60" evidence="7">
    <location>
        <begin position="228"/>
        <end position="342"/>
    </location>
</feature>
<keyword evidence="5" id="KW-0175">Coiled coil</keyword>
<name>A0A1Q2HXT0_9CORY</name>
<feature type="compositionally biased region" description="Basic and acidic residues" evidence="6">
    <location>
        <begin position="171"/>
        <end position="192"/>
    </location>
</feature>
<dbReference type="GO" id="GO:0006508">
    <property type="term" value="P:proteolysis"/>
    <property type="evidence" value="ECO:0007669"/>
    <property type="project" value="UniProtKB-KW"/>
</dbReference>
<dbReference type="InterPro" id="IPR051794">
    <property type="entry name" value="PG_Endopeptidase_C40"/>
</dbReference>
<dbReference type="RefSeq" id="WP_095660319.1">
    <property type="nucleotide sequence ID" value="NZ_BAAAKB010000012.1"/>
</dbReference>
<dbReference type="SUPFAM" id="SSF54001">
    <property type="entry name" value="Cysteine proteinases"/>
    <property type="match status" value="1"/>
</dbReference>
<accession>A0A1Q2HXT0</accession>
<dbReference type="AlphaFoldDB" id="A0A1Q2HXT0"/>
<dbReference type="Proteomes" id="UP000217209">
    <property type="component" value="Chromosome"/>
</dbReference>
<dbReference type="EMBL" id="CP019688">
    <property type="protein sequence ID" value="AQQ15655.1"/>
    <property type="molecule type" value="Genomic_DNA"/>
</dbReference>
<evidence type="ECO:0000259" key="7">
    <source>
        <dbReference type="PROSITE" id="PS51935"/>
    </source>
</evidence>
<keyword evidence="4" id="KW-0788">Thiol protease</keyword>
<keyword evidence="3 8" id="KW-0378">Hydrolase</keyword>
<evidence type="ECO:0000256" key="6">
    <source>
        <dbReference type="SAM" id="MobiDB-lite"/>
    </source>
</evidence>
<dbReference type="PANTHER" id="PTHR47359">
    <property type="entry name" value="PEPTIDOGLYCAN DL-ENDOPEPTIDASE CWLO"/>
    <property type="match status" value="1"/>
</dbReference>
<dbReference type="InterPro" id="IPR000064">
    <property type="entry name" value="NLP_P60_dom"/>
</dbReference>
<dbReference type="KEGG" id="cgv:CGLAU_08500"/>
<dbReference type="OrthoDB" id="5177647at2"/>
<dbReference type="PANTHER" id="PTHR47359:SF3">
    <property type="entry name" value="NLP_P60 DOMAIN-CONTAINING PROTEIN-RELATED"/>
    <property type="match status" value="1"/>
</dbReference>
<dbReference type="GO" id="GO:0008234">
    <property type="term" value="F:cysteine-type peptidase activity"/>
    <property type="evidence" value="ECO:0007669"/>
    <property type="project" value="UniProtKB-KW"/>
</dbReference>
<evidence type="ECO:0000256" key="4">
    <source>
        <dbReference type="ARBA" id="ARBA00022807"/>
    </source>
</evidence>
<evidence type="ECO:0000256" key="3">
    <source>
        <dbReference type="ARBA" id="ARBA00022801"/>
    </source>
</evidence>
<proteinExistence type="inferred from homology"/>
<dbReference type="InterPro" id="IPR038765">
    <property type="entry name" value="Papain-like_cys_pep_sf"/>
</dbReference>
<dbReference type="PROSITE" id="PS51935">
    <property type="entry name" value="NLPC_P60"/>
    <property type="match status" value="1"/>
</dbReference>